<dbReference type="EMBL" id="JAQIZT010000011">
    <property type="protein sequence ID" value="KAJ6980526.1"/>
    <property type="molecule type" value="Genomic_DNA"/>
</dbReference>
<proteinExistence type="predicted"/>
<protein>
    <submittedName>
        <fullName evidence="1">Uncharacterized protein</fullName>
    </submittedName>
</protein>
<keyword evidence="2" id="KW-1185">Reference proteome</keyword>
<dbReference type="Proteomes" id="UP001164929">
    <property type="component" value="Chromosome 11"/>
</dbReference>
<sequence length="127" mass="14659">MTLQIEETVPNPSIRTTILYLHTTLAIQMDVPEFSLIHLVFDFRTCIFFNPGNCRPFTSAPEECSSDRFLSRNLMRVCATLVGLGQTTEGLFFNILLQRFWISLTYQNEKSHCASFKLNFFLAEHSK</sequence>
<reference evidence="1" key="1">
    <citation type="journal article" date="2023" name="Mol. Ecol. Resour.">
        <title>Chromosome-level genome assembly of a triploid poplar Populus alba 'Berolinensis'.</title>
        <authorList>
            <person name="Chen S."/>
            <person name="Yu Y."/>
            <person name="Wang X."/>
            <person name="Wang S."/>
            <person name="Zhang T."/>
            <person name="Zhou Y."/>
            <person name="He R."/>
            <person name="Meng N."/>
            <person name="Wang Y."/>
            <person name="Liu W."/>
            <person name="Liu Z."/>
            <person name="Liu J."/>
            <person name="Guo Q."/>
            <person name="Huang H."/>
            <person name="Sederoff R.R."/>
            <person name="Wang G."/>
            <person name="Qu G."/>
            <person name="Chen S."/>
        </authorList>
    </citation>
    <scope>NUCLEOTIDE SEQUENCE</scope>
    <source>
        <strain evidence="1">SC-2020</strain>
    </source>
</reference>
<organism evidence="1 2">
    <name type="scientific">Populus alba x Populus x berolinensis</name>
    <dbReference type="NCBI Taxonomy" id="444605"/>
    <lineage>
        <taxon>Eukaryota</taxon>
        <taxon>Viridiplantae</taxon>
        <taxon>Streptophyta</taxon>
        <taxon>Embryophyta</taxon>
        <taxon>Tracheophyta</taxon>
        <taxon>Spermatophyta</taxon>
        <taxon>Magnoliopsida</taxon>
        <taxon>eudicotyledons</taxon>
        <taxon>Gunneridae</taxon>
        <taxon>Pentapetalae</taxon>
        <taxon>rosids</taxon>
        <taxon>fabids</taxon>
        <taxon>Malpighiales</taxon>
        <taxon>Salicaceae</taxon>
        <taxon>Saliceae</taxon>
        <taxon>Populus</taxon>
    </lineage>
</organism>
<evidence type="ECO:0000313" key="1">
    <source>
        <dbReference type="EMBL" id="KAJ6980526.1"/>
    </source>
</evidence>
<accession>A0AAD6Q669</accession>
<comment type="caution">
    <text evidence="1">The sequence shown here is derived from an EMBL/GenBank/DDBJ whole genome shotgun (WGS) entry which is preliminary data.</text>
</comment>
<name>A0AAD6Q669_9ROSI</name>
<evidence type="ECO:0000313" key="2">
    <source>
        <dbReference type="Proteomes" id="UP001164929"/>
    </source>
</evidence>
<gene>
    <name evidence="1" type="ORF">NC653_028354</name>
</gene>
<dbReference type="AlphaFoldDB" id="A0AAD6Q669"/>